<dbReference type="InterPro" id="IPR037191">
    <property type="entry name" value="VPS9_dom_sf"/>
</dbReference>
<evidence type="ECO:0000313" key="1">
    <source>
        <dbReference type="EMBL" id="KAK2145184.1"/>
    </source>
</evidence>
<dbReference type="GO" id="GO:0097422">
    <property type="term" value="C:tubular endosome"/>
    <property type="evidence" value="ECO:0007669"/>
    <property type="project" value="TreeGrafter"/>
</dbReference>
<dbReference type="GO" id="GO:0045022">
    <property type="term" value="P:early endosome to late endosome transport"/>
    <property type="evidence" value="ECO:0007669"/>
    <property type="project" value="TreeGrafter"/>
</dbReference>
<sequence>MRILGSFKDNTLGRETEYSKKYEEAQDRCYTICIPRSNSIQSIQIDQKFTALMRLEYAVIQLKDNYMMIKGFLLETSSKPKGIWSKYAEIFHVQLKKQHCTEDRVKYNINQAIESYIMGNLHNELFQVILEECNDKDTALRQKCETLRHLPPEYLGIVKQLCCSMPNAISELNALKRCKTPLEMLFCINSSLDWTMVAIRAHLLSTHDAEEALCALVESDDLCPSRIVYYIENYHWTATKTDGVRIIRKLDQSEREFVLANERSFPDEAKANALTKSTGTVKLKSIKTLNLYHLANACLFITTSTF</sequence>
<dbReference type="PANTHER" id="PTHR24170">
    <property type="entry name" value="ANKYRIN REPEAT DOMAIN-CONTAINING PROTEIN 27"/>
    <property type="match status" value="1"/>
</dbReference>
<proteinExistence type="predicted"/>
<gene>
    <name evidence="1" type="ORF">LSH36_697g03146</name>
</gene>
<dbReference type="EMBL" id="JAODUP010000697">
    <property type="protein sequence ID" value="KAK2145184.1"/>
    <property type="molecule type" value="Genomic_DNA"/>
</dbReference>
<name>A0AAD9J264_9ANNE</name>
<dbReference type="GO" id="GO:0005085">
    <property type="term" value="F:guanyl-nucleotide exchange factor activity"/>
    <property type="evidence" value="ECO:0007669"/>
    <property type="project" value="TreeGrafter"/>
</dbReference>
<keyword evidence="2" id="KW-1185">Reference proteome</keyword>
<dbReference type="SUPFAM" id="SSF109993">
    <property type="entry name" value="VPS9 domain"/>
    <property type="match status" value="1"/>
</dbReference>
<protein>
    <submittedName>
        <fullName evidence="1">Uncharacterized protein</fullName>
    </submittedName>
</protein>
<dbReference type="InterPro" id="IPR051248">
    <property type="entry name" value="UPF0507/Ank_repeat_27"/>
</dbReference>
<dbReference type="AlphaFoldDB" id="A0AAD9J264"/>
<dbReference type="PANTHER" id="PTHR24170:SF1">
    <property type="entry name" value="DOMAIN PROTEIN, PUTATIVE (AFU_ORTHOLOGUE AFUA_1G09870)-RELATED"/>
    <property type="match status" value="1"/>
</dbReference>
<reference evidence="1" key="1">
    <citation type="journal article" date="2023" name="Mol. Biol. Evol.">
        <title>Third-Generation Sequencing Reveals the Adaptive Role of the Epigenome in Three Deep-Sea Polychaetes.</title>
        <authorList>
            <person name="Perez M."/>
            <person name="Aroh O."/>
            <person name="Sun Y."/>
            <person name="Lan Y."/>
            <person name="Juniper S.K."/>
            <person name="Young C.R."/>
            <person name="Angers B."/>
            <person name="Qian P.Y."/>
        </authorList>
    </citation>
    <scope>NUCLEOTIDE SEQUENCE</scope>
    <source>
        <strain evidence="1">P08H-3</strain>
    </source>
</reference>
<dbReference type="GO" id="GO:0030133">
    <property type="term" value="C:transport vesicle"/>
    <property type="evidence" value="ECO:0007669"/>
    <property type="project" value="TreeGrafter"/>
</dbReference>
<evidence type="ECO:0000313" key="2">
    <source>
        <dbReference type="Proteomes" id="UP001208570"/>
    </source>
</evidence>
<comment type="caution">
    <text evidence="1">The sequence shown here is derived from an EMBL/GenBank/DDBJ whole genome shotgun (WGS) entry which is preliminary data.</text>
</comment>
<dbReference type="GO" id="GO:0005769">
    <property type="term" value="C:early endosome"/>
    <property type="evidence" value="ECO:0007669"/>
    <property type="project" value="TreeGrafter"/>
</dbReference>
<dbReference type="Proteomes" id="UP001208570">
    <property type="component" value="Unassembled WGS sequence"/>
</dbReference>
<accession>A0AAD9J264</accession>
<organism evidence="1 2">
    <name type="scientific">Paralvinella palmiformis</name>
    <dbReference type="NCBI Taxonomy" id="53620"/>
    <lineage>
        <taxon>Eukaryota</taxon>
        <taxon>Metazoa</taxon>
        <taxon>Spiralia</taxon>
        <taxon>Lophotrochozoa</taxon>
        <taxon>Annelida</taxon>
        <taxon>Polychaeta</taxon>
        <taxon>Sedentaria</taxon>
        <taxon>Canalipalpata</taxon>
        <taxon>Terebellida</taxon>
        <taxon>Terebelliformia</taxon>
        <taxon>Alvinellidae</taxon>
        <taxon>Paralvinella</taxon>
    </lineage>
</organism>
<dbReference type="GO" id="GO:0000149">
    <property type="term" value="F:SNARE binding"/>
    <property type="evidence" value="ECO:0007669"/>
    <property type="project" value="TreeGrafter"/>
</dbReference>
<dbReference type="Gene3D" id="1.20.1050.80">
    <property type="entry name" value="VPS9 domain"/>
    <property type="match status" value="1"/>
</dbReference>
<dbReference type="GO" id="GO:0005770">
    <property type="term" value="C:late endosome"/>
    <property type="evidence" value="ECO:0007669"/>
    <property type="project" value="TreeGrafter"/>
</dbReference>
<dbReference type="GO" id="GO:0005886">
    <property type="term" value="C:plasma membrane"/>
    <property type="evidence" value="ECO:0007669"/>
    <property type="project" value="TreeGrafter"/>
</dbReference>